<proteinExistence type="predicted"/>
<protein>
    <recommendedName>
        <fullName evidence="4">Pyridoxamine 5'-phosphate oxidase</fullName>
    </recommendedName>
</protein>
<sequence>MTTSLLDAALVEETAKKSSLLWVRGPGPAPARALWHVWHDGAVWVVGGPGEQPLEGLELRDGGIATVTARSKDSGGRLVVWPARVSEPAAHSPEWTAAVAELRGKRLNAPDAEELPARWAADCRVLRLAHEGPATQRPEAYPEGSGAEPPRPSAALTRGGVPSGLPVARRRR</sequence>
<dbReference type="Proteomes" id="UP000578686">
    <property type="component" value="Unassembled WGS sequence"/>
</dbReference>
<dbReference type="EMBL" id="JAAVJD010000074">
    <property type="protein sequence ID" value="NJQ06269.1"/>
    <property type="molecule type" value="Genomic_DNA"/>
</dbReference>
<organism evidence="2 3">
    <name type="scientific">Streptomyces lonarensis</name>
    <dbReference type="NCBI Taxonomy" id="700599"/>
    <lineage>
        <taxon>Bacteria</taxon>
        <taxon>Bacillati</taxon>
        <taxon>Actinomycetota</taxon>
        <taxon>Actinomycetes</taxon>
        <taxon>Kitasatosporales</taxon>
        <taxon>Streptomycetaceae</taxon>
        <taxon>Streptomyces</taxon>
    </lineage>
</organism>
<evidence type="ECO:0000256" key="1">
    <source>
        <dbReference type="SAM" id="MobiDB-lite"/>
    </source>
</evidence>
<comment type="caution">
    <text evidence="2">The sequence shown here is derived from an EMBL/GenBank/DDBJ whole genome shotgun (WGS) entry which is preliminary data.</text>
</comment>
<dbReference type="RefSeq" id="WP_167970196.1">
    <property type="nucleotide sequence ID" value="NZ_BHZG01000050.1"/>
</dbReference>
<name>A0A7X6HZI3_9ACTN</name>
<evidence type="ECO:0000313" key="3">
    <source>
        <dbReference type="Proteomes" id="UP000578686"/>
    </source>
</evidence>
<gene>
    <name evidence="2" type="ORF">HCN56_11905</name>
</gene>
<feature type="region of interest" description="Disordered" evidence="1">
    <location>
        <begin position="130"/>
        <end position="172"/>
    </location>
</feature>
<evidence type="ECO:0008006" key="4">
    <source>
        <dbReference type="Google" id="ProtNLM"/>
    </source>
</evidence>
<accession>A0A7X6HZI3</accession>
<evidence type="ECO:0000313" key="2">
    <source>
        <dbReference type="EMBL" id="NJQ06269.1"/>
    </source>
</evidence>
<keyword evidence="3" id="KW-1185">Reference proteome</keyword>
<dbReference type="AlphaFoldDB" id="A0A7X6HZI3"/>
<reference evidence="2 3" key="1">
    <citation type="submission" date="2020-03" db="EMBL/GenBank/DDBJ databases">
        <title>Draft genome of Streptomyces sp. ventii, isolated from the Axial Seamount in the Pacific Ocean, and resequencing of the two type strains Streptomyces lonarensis strain NCL 716 and Streptomyces bohaiensis strain 11A07.</title>
        <authorList>
            <person name="Loughran R.M."/>
            <person name="Pfannmuller K.M."/>
            <person name="Wasson B.J."/>
            <person name="Deadmond M.C."/>
            <person name="Paddock B.E."/>
            <person name="Koyack M.J."/>
            <person name="Gallegos D.A."/>
            <person name="Mitchell E.A."/>
            <person name="Ushijima B."/>
            <person name="Saw J.H."/>
            <person name="Mcphail K.L."/>
            <person name="Videau P."/>
        </authorList>
    </citation>
    <scope>NUCLEOTIDE SEQUENCE [LARGE SCALE GENOMIC DNA]</scope>
    <source>
        <strain evidence="2 3">NCL716</strain>
    </source>
</reference>